<dbReference type="InterPro" id="IPR023801">
    <property type="entry name" value="His_deacetylse_dom"/>
</dbReference>
<dbReference type="RefSeq" id="WP_154149768.1">
    <property type="nucleotide sequence ID" value="NZ_SZWE01000001.1"/>
</dbReference>
<evidence type="ECO:0000313" key="3">
    <source>
        <dbReference type="EMBL" id="MRU14917.1"/>
    </source>
</evidence>
<dbReference type="AlphaFoldDB" id="A0A844CJN1"/>
<comment type="similarity">
    <text evidence="1">Belongs to the histone deacetylase family.</text>
</comment>
<gene>
    <name evidence="3" type="ORF">FDP25_05670</name>
</gene>
<dbReference type="SUPFAM" id="SSF52768">
    <property type="entry name" value="Arginase/deacetylase"/>
    <property type="match status" value="1"/>
</dbReference>
<name>A0A844CJN1_9RHOB</name>
<reference evidence="3 4" key="1">
    <citation type="submission" date="2019-05" db="EMBL/GenBank/DDBJ databases">
        <title>Roseovarius bejariae sp. nov., a moderately halophylic bacterium isolated from a saline soil in Rambla Salada (Murcia).</title>
        <authorList>
            <person name="Castro D.J."/>
            <person name="Gomez-Altuve A."/>
            <person name="Reina J.C."/>
            <person name="Rodriguez M."/>
            <person name="Sampedro I."/>
            <person name="Llamas I."/>
            <person name="Martinez-Checa F."/>
        </authorList>
    </citation>
    <scope>NUCLEOTIDE SEQUENCE [LARGE SCALE GENOMIC DNA]</scope>
    <source>
        <strain evidence="3 4">A21</strain>
    </source>
</reference>
<organism evidence="3 4">
    <name type="scientific">Roseovarius bejariae</name>
    <dbReference type="NCBI Taxonomy" id="2576383"/>
    <lineage>
        <taxon>Bacteria</taxon>
        <taxon>Pseudomonadati</taxon>
        <taxon>Pseudomonadota</taxon>
        <taxon>Alphaproteobacteria</taxon>
        <taxon>Rhodobacterales</taxon>
        <taxon>Roseobacteraceae</taxon>
        <taxon>Roseovarius</taxon>
    </lineage>
</organism>
<dbReference type="GO" id="GO:0040029">
    <property type="term" value="P:epigenetic regulation of gene expression"/>
    <property type="evidence" value="ECO:0007669"/>
    <property type="project" value="TreeGrafter"/>
</dbReference>
<dbReference type="PANTHER" id="PTHR10625">
    <property type="entry name" value="HISTONE DEACETYLASE HDAC1-RELATED"/>
    <property type="match status" value="1"/>
</dbReference>
<dbReference type="InterPro" id="IPR000286">
    <property type="entry name" value="HDACs"/>
</dbReference>
<dbReference type="Pfam" id="PF00850">
    <property type="entry name" value="Hist_deacetyl"/>
    <property type="match status" value="1"/>
</dbReference>
<dbReference type="PRINTS" id="PR01270">
    <property type="entry name" value="HDASUPER"/>
</dbReference>
<dbReference type="GO" id="GO:0004407">
    <property type="term" value="F:histone deacetylase activity"/>
    <property type="evidence" value="ECO:0007669"/>
    <property type="project" value="TreeGrafter"/>
</dbReference>
<dbReference type="Gene3D" id="3.40.800.20">
    <property type="entry name" value="Histone deacetylase domain"/>
    <property type="match status" value="1"/>
</dbReference>
<dbReference type="EMBL" id="SZWE01000001">
    <property type="protein sequence ID" value="MRU14917.1"/>
    <property type="molecule type" value="Genomic_DNA"/>
</dbReference>
<dbReference type="PANTHER" id="PTHR10625:SF10">
    <property type="entry name" value="HISTONE DEACETYLASE HDAC1"/>
    <property type="match status" value="1"/>
</dbReference>
<feature type="domain" description="Histone deacetylase" evidence="2">
    <location>
        <begin position="20"/>
        <end position="302"/>
    </location>
</feature>
<sequence length="307" mass="33250">MTTTLLTHDDGLKHVTPPGHPEQVARLERVRAALAGKDLTHEEAPLATEDDLRLTHPQAHIDHIKSSEPSEGIIQLDADTWMSPGSVNAALRGVGAALRATDLVLAGDTQNAFCAMRPPGHHAETQKTMGFCLFGTVAIAAKHALERHGLSRVAVVDFDVHHGNGTQDLLWDEARTLFVSSHQFPLWPGTGRSSEIGAHDNVINVPLDPMTDGETFRATYEERVFPRLGAFAPELLIISAGFDAHRDDPLAQLNLLEDDFAWVTNRLCDITDKHCQGRVVSVLEGGYDLDALASSAAAHVDVLIARG</sequence>
<evidence type="ECO:0000313" key="4">
    <source>
        <dbReference type="Proteomes" id="UP000564704"/>
    </source>
</evidence>
<protein>
    <submittedName>
        <fullName evidence="3">Histone deacetylase family protein</fullName>
    </submittedName>
</protein>
<accession>A0A844CJN1</accession>
<evidence type="ECO:0000259" key="2">
    <source>
        <dbReference type="Pfam" id="PF00850"/>
    </source>
</evidence>
<dbReference type="Proteomes" id="UP000564704">
    <property type="component" value="Unassembled WGS sequence"/>
</dbReference>
<evidence type="ECO:0000256" key="1">
    <source>
        <dbReference type="ARBA" id="ARBA00005947"/>
    </source>
</evidence>
<keyword evidence="4" id="KW-1185">Reference proteome</keyword>
<dbReference type="InterPro" id="IPR037138">
    <property type="entry name" value="His_deacetylse_dom_sf"/>
</dbReference>
<dbReference type="OrthoDB" id="9808367at2"/>
<dbReference type="InterPro" id="IPR023696">
    <property type="entry name" value="Ureohydrolase_dom_sf"/>
</dbReference>
<proteinExistence type="inferred from homology"/>
<dbReference type="CDD" id="cd11599">
    <property type="entry name" value="HDAC_classII_2"/>
    <property type="match status" value="1"/>
</dbReference>
<comment type="caution">
    <text evidence="3">The sequence shown here is derived from an EMBL/GenBank/DDBJ whole genome shotgun (WGS) entry which is preliminary data.</text>
</comment>